<protein>
    <submittedName>
        <fullName evidence="7">Sodium-dependent transporter</fullName>
    </submittedName>
</protein>
<dbReference type="PANTHER" id="PTHR42948">
    <property type="entry name" value="TRANSPORTER"/>
    <property type="match status" value="1"/>
</dbReference>
<feature type="transmembrane region" description="Helical" evidence="6">
    <location>
        <begin position="381"/>
        <end position="400"/>
    </location>
</feature>
<keyword evidence="4 6" id="KW-1133">Transmembrane helix</keyword>
<organism evidence="7 8">
    <name type="scientific">Agaribacillus aureus</name>
    <dbReference type="NCBI Taxonomy" id="3051825"/>
    <lineage>
        <taxon>Bacteria</taxon>
        <taxon>Pseudomonadati</taxon>
        <taxon>Bacteroidota</taxon>
        <taxon>Cytophagia</taxon>
        <taxon>Cytophagales</taxon>
        <taxon>Splendidivirgaceae</taxon>
        <taxon>Agaribacillus</taxon>
    </lineage>
</organism>
<dbReference type="InterPro" id="IPR037272">
    <property type="entry name" value="SNS_sf"/>
</dbReference>
<feature type="transmembrane region" description="Helical" evidence="6">
    <location>
        <begin position="12"/>
        <end position="31"/>
    </location>
</feature>
<comment type="caution">
    <text evidence="7">The sequence shown here is derived from an EMBL/GenBank/DDBJ whole genome shotgun (WGS) entry which is preliminary data.</text>
</comment>
<reference evidence="7" key="1">
    <citation type="submission" date="2023-06" db="EMBL/GenBank/DDBJ databases">
        <title>Genomic of Agaribacillus aureum.</title>
        <authorList>
            <person name="Wang G."/>
        </authorList>
    </citation>
    <scope>NUCLEOTIDE SEQUENCE</scope>
    <source>
        <strain evidence="7">BMA12</strain>
    </source>
</reference>
<evidence type="ECO:0000313" key="8">
    <source>
        <dbReference type="Proteomes" id="UP001172083"/>
    </source>
</evidence>
<dbReference type="NCBIfam" id="NF037979">
    <property type="entry name" value="Na_transp"/>
    <property type="match status" value="1"/>
</dbReference>
<evidence type="ECO:0000256" key="2">
    <source>
        <dbReference type="ARBA" id="ARBA00022448"/>
    </source>
</evidence>
<evidence type="ECO:0000256" key="3">
    <source>
        <dbReference type="ARBA" id="ARBA00022692"/>
    </source>
</evidence>
<feature type="transmembrane region" description="Helical" evidence="6">
    <location>
        <begin position="420"/>
        <end position="442"/>
    </location>
</feature>
<feature type="transmembrane region" description="Helical" evidence="6">
    <location>
        <begin position="349"/>
        <end position="369"/>
    </location>
</feature>
<evidence type="ECO:0000256" key="5">
    <source>
        <dbReference type="ARBA" id="ARBA00023136"/>
    </source>
</evidence>
<dbReference type="CDD" id="cd10336">
    <property type="entry name" value="SLC6sbd_Tyt1-Like"/>
    <property type="match status" value="1"/>
</dbReference>
<dbReference type="InterPro" id="IPR047218">
    <property type="entry name" value="YocR/YhdH-like"/>
</dbReference>
<feature type="transmembrane region" description="Helical" evidence="6">
    <location>
        <begin position="43"/>
        <end position="65"/>
    </location>
</feature>
<comment type="subcellular location">
    <subcellularLocation>
        <location evidence="1">Membrane</location>
        <topology evidence="1">Multi-pass membrane protein</topology>
    </subcellularLocation>
</comment>
<evidence type="ECO:0000256" key="4">
    <source>
        <dbReference type="ARBA" id="ARBA00022989"/>
    </source>
</evidence>
<feature type="transmembrane region" description="Helical" evidence="6">
    <location>
        <begin position="172"/>
        <end position="192"/>
    </location>
</feature>
<feature type="transmembrane region" description="Helical" evidence="6">
    <location>
        <begin position="212"/>
        <end position="235"/>
    </location>
</feature>
<feature type="transmembrane region" description="Helical" evidence="6">
    <location>
        <begin position="142"/>
        <end position="160"/>
    </location>
</feature>
<dbReference type="InterPro" id="IPR000175">
    <property type="entry name" value="Na/ntran_symport"/>
</dbReference>
<feature type="transmembrane region" description="Helical" evidence="6">
    <location>
        <begin position="247"/>
        <end position="271"/>
    </location>
</feature>
<dbReference type="EMBL" id="JAUJEB010000009">
    <property type="protein sequence ID" value="MDN5216429.1"/>
    <property type="molecule type" value="Genomic_DNA"/>
</dbReference>
<dbReference type="Pfam" id="PF00209">
    <property type="entry name" value="SNF"/>
    <property type="match status" value="2"/>
</dbReference>
<keyword evidence="8" id="KW-1185">Reference proteome</keyword>
<name>A0ABT8LF66_9BACT</name>
<dbReference type="SUPFAM" id="SSF161070">
    <property type="entry name" value="SNF-like"/>
    <property type="match status" value="1"/>
</dbReference>
<evidence type="ECO:0000256" key="1">
    <source>
        <dbReference type="ARBA" id="ARBA00004141"/>
    </source>
</evidence>
<evidence type="ECO:0000256" key="6">
    <source>
        <dbReference type="SAM" id="Phobius"/>
    </source>
</evidence>
<proteinExistence type="predicted"/>
<keyword evidence="3 6" id="KW-0812">Transmembrane</keyword>
<dbReference type="RefSeq" id="WP_346761768.1">
    <property type="nucleotide sequence ID" value="NZ_JAUJEB010000009.1"/>
</dbReference>
<feature type="transmembrane region" description="Helical" evidence="6">
    <location>
        <begin position="308"/>
        <end position="329"/>
    </location>
</feature>
<sequence length="448" mass="48465">MATSRGEFSSSFGFIMAAAGSAIGLGNIWGFPTQTAQNGGAAFVLVYLVLAFVIGYPLLMAEFIIGRHSRSNPVGAYRAISGGKPFVPVGYFGIIVAGLILSFYSILAGWMVAYAVEPFFKLIGADDMAAWTVNQGNLSRNILFTSIFYLLTIGIIIGGVKSGIEKWSSRLMPTLIFMMILLTIYVLTLSGASDGLKVYLLPDFNKITDAQLILSALGQSFFSLSLGVGTMLVYGSYIANKENLVKLGVFVTLADIAIAFLAGLLIIPAMYVAANTGTEIFDEGGNLISGPTLVFQILPELFNSMGAIGVPAALVFFILMSIAALTSSISMLEVPVSYAVDTRNLQRKASTWVIGGFFWAISIILVIYFDKLFGLVVSFTTQYSQPLLGLVICIFIGWVMNRNSVLEELKKGNPEVANSLFMKVWPFFVRIVSPLLIVIVFLQSLNVF</sequence>
<dbReference type="PANTHER" id="PTHR42948:SF1">
    <property type="entry name" value="TRANSPORTER"/>
    <property type="match status" value="1"/>
</dbReference>
<keyword evidence="5 6" id="KW-0472">Membrane</keyword>
<dbReference type="PRINTS" id="PR00176">
    <property type="entry name" value="NANEUSMPORT"/>
</dbReference>
<feature type="transmembrane region" description="Helical" evidence="6">
    <location>
        <begin position="86"/>
        <end position="112"/>
    </location>
</feature>
<accession>A0ABT8LF66</accession>
<evidence type="ECO:0000313" key="7">
    <source>
        <dbReference type="EMBL" id="MDN5216429.1"/>
    </source>
</evidence>
<dbReference type="PROSITE" id="PS50267">
    <property type="entry name" value="NA_NEUROTRAN_SYMP_3"/>
    <property type="match status" value="1"/>
</dbReference>
<dbReference type="Proteomes" id="UP001172083">
    <property type="component" value="Unassembled WGS sequence"/>
</dbReference>
<keyword evidence="2" id="KW-0813">Transport</keyword>
<gene>
    <name evidence="7" type="ORF">QQ020_30455</name>
</gene>